<dbReference type="AlphaFoldDB" id="A0A0F6U558"/>
<organism evidence="3 4">
    <name type="scientific">Microcystis aeruginosa NIES-2549</name>
    <dbReference type="NCBI Taxonomy" id="1641812"/>
    <lineage>
        <taxon>Bacteria</taxon>
        <taxon>Bacillati</taxon>
        <taxon>Cyanobacteriota</taxon>
        <taxon>Cyanophyceae</taxon>
        <taxon>Oscillatoriophycideae</taxon>
        <taxon>Chroococcales</taxon>
        <taxon>Microcystaceae</taxon>
        <taxon>Microcystis</taxon>
    </lineage>
</organism>
<sequence>MSAAHKSYIPVPVPRQKSHPSQHRPQSRVTSPNPTTKPVAQYSPTPTVKPATKSVARVPVAPTQKQLASRQLRSLCLLERIVAVITFCLLGSTLGIYAWTVYIPKVWDKEFGKLETLQRHERHLLATNETLKHQLAQQAEKPETGLTHPQPFQTIFLQRKSAPNLKPSPASPPQSTVNSRPRSAY</sequence>
<dbReference type="GO" id="GO:0051301">
    <property type="term" value="P:cell division"/>
    <property type="evidence" value="ECO:0007669"/>
    <property type="project" value="UniProtKB-KW"/>
</dbReference>
<evidence type="ECO:0000256" key="2">
    <source>
        <dbReference type="SAM" id="Phobius"/>
    </source>
</evidence>
<feature type="compositionally biased region" description="Polar residues" evidence="1">
    <location>
        <begin position="27"/>
        <end position="46"/>
    </location>
</feature>
<evidence type="ECO:0000313" key="3">
    <source>
        <dbReference type="EMBL" id="AKE64842.1"/>
    </source>
</evidence>
<feature type="compositionally biased region" description="Polar residues" evidence="1">
    <location>
        <begin position="173"/>
        <end position="185"/>
    </location>
</feature>
<proteinExistence type="predicted"/>
<keyword evidence="3" id="KW-0132">Cell division</keyword>
<keyword evidence="3" id="KW-0131">Cell cycle</keyword>
<keyword evidence="2" id="KW-0812">Transmembrane</keyword>
<feature type="compositionally biased region" description="Basic residues" evidence="1">
    <location>
        <begin position="16"/>
        <end position="26"/>
    </location>
</feature>
<keyword evidence="2" id="KW-0472">Membrane</keyword>
<accession>A0A0F6U558</accession>
<protein>
    <submittedName>
        <fullName evidence="3">Cell division protein FtsL</fullName>
    </submittedName>
</protein>
<feature type="transmembrane region" description="Helical" evidence="2">
    <location>
        <begin position="77"/>
        <end position="99"/>
    </location>
</feature>
<dbReference type="RefSeq" id="WP_046662301.1">
    <property type="nucleotide sequence ID" value="NZ_CP011304.1"/>
</dbReference>
<keyword evidence="2" id="KW-1133">Transmembrane helix</keyword>
<dbReference type="HOGENOM" id="CLU_103738_1_0_3"/>
<name>A0A0F6U558_MICAE</name>
<reference evidence="3 4" key="1">
    <citation type="journal article" date="2015" name="Genome Announc.">
        <title>Complete Genome Sequence of Microcystis aeruginosa NIES-2549, a Bloom-Forming Cyanobacterium from Lake Kasumigaura, Japan.</title>
        <authorList>
            <person name="Yamaguchi H."/>
            <person name="Suzuki S."/>
            <person name="Tanabe Y."/>
            <person name="Osana Y."/>
            <person name="Shimura Y."/>
            <person name="Ishida K."/>
            <person name="Kawachi M."/>
        </authorList>
    </citation>
    <scope>NUCLEOTIDE SEQUENCE [LARGE SCALE GENOMIC DNA]</scope>
    <source>
        <strain evidence="3 4">NIES-2549</strain>
    </source>
</reference>
<dbReference type="PATRIC" id="fig|1641812.3.peg.2583"/>
<dbReference type="EMBL" id="CP011304">
    <property type="protein sequence ID" value="AKE64842.1"/>
    <property type="molecule type" value="Genomic_DNA"/>
</dbReference>
<feature type="region of interest" description="Disordered" evidence="1">
    <location>
        <begin position="1"/>
        <end position="57"/>
    </location>
</feature>
<evidence type="ECO:0000313" key="4">
    <source>
        <dbReference type="Proteomes" id="UP000034103"/>
    </source>
</evidence>
<evidence type="ECO:0000256" key="1">
    <source>
        <dbReference type="SAM" id="MobiDB-lite"/>
    </source>
</evidence>
<dbReference type="Proteomes" id="UP000034103">
    <property type="component" value="Chromosome"/>
</dbReference>
<feature type="region of interest" description="Disordered" evidence="1">
    <location>
        <begin position="162"/>
        <end position="185"/>
    </location>
</feature>
<gene>
    <name evidence="3" type="ORF">MYAER_2498</name>
</gene>